<accession>A0A318KW86</accession>
<dbReference type="SUPFAM" id="SSF53807">
    <property type="entry name" value="Helical backbone' metal receptor"/>
    <property type="match status" value="1"/>
</dbReference>
<dbReference type="Proteomes" id="UP000247555">
    <property type="component" value="Unassembled WGS sequence"/>
</dbReference>
<evidence type="ECO:0000259" key="1">
    <source>
        <dbReference type="PROSITE" id="PS50983"/>
    </source>
</evidence>
<evidence type="ECO:0000313" key="2">
    <source>
        <dbReference type="EMBL" id="PXX82081.1"/>
    </source>
</evidence>
<reference evidence="2 3" key="1">
    <citation type="submission" date="2018-05" db="EMBL/GenBank/DDBJ databases">
        <title>Genomic Encyclopedia of Type Strains, Phase IV (KMG-IV): sequencing the most valuable type-strain genomes for metagenomic binning, comparative biology and taxonomic classification.</title>
        <authorList>
            <person name="Goeker M."/>
        </authorList>
    </citation>
    <scope>NUCLEOTIDE SEQUENCE [LARGE SCALE GENOMIC DNA]</scope>
    <source>
        <strain evidence="2 3">DSM 29661</strain>
    </source>
</reference>
<dbReference type="PROSITE" id="PS50983">
    <property type="entry name" value="FE_B12_PBP"/>
    <property type="match status" value="1"/>
</dbReference>
<protein>
    <submittedName>
        <fullName evidence="2">Iron complex transport system substrate-binding protein</fullName>
    </submittedName>
</protein>
<dbReference type="Gene3D" id="3.40.50.1980">
    <property type="entry name" value="Nitrogenase molybdenum iron protein domain"/>
    <property type="match status" value="2"/>
</dbReference>
<comment type="caution">
    <text evidence="2">The sequence shown here is derived from an EMBL/GenBank/DDBJ whole genome shotgun (WGS) entry which is preliminary data.</text>
</comment>
<name>A0A318KW86_9NEIS</name>
<dbReference type="InterPro" id="IPR051030">
    <property type="entry name" value="Vitamin_B12-ABC_binding"/>
</dbReference>
<proteinExistence type="predicted"/>
<organism evidence="2 3">
    <name type="scientific">Rivihabitans pingtungensis</name>
    <dbReference type="NCBI Taxonomy" id="1054498"/>
    <lineage>
        <taxon>Bacteria</taxon>
        <taxon>Pseudomonadati</taxon>
        <taxon>Pseudomonadota</taxon>
        <taxon>Betaproteobacteria</taxon>
        <taxon>Neisseriales</taxon>
        <taxon>Aquaspirillaceae</taxon>
        <taxon>Rivihabitans</taxon>
    </lineage>
</organism>
<evidence type="ECO:0000313" key="3">
    <source>
        <dbReference type="Proteomes" id="UP000247555"/>
    </source>
</evidence>
<dbReference type="PANTHER" id="PTHR42860:SF2">
    <property type="entry name" value="BLL4160 PROTEIN"/>
    <property type="match status" value="1"/>
</dbReference>
<dbReference type="RefSeq" id="WP_110389481.1">
    <property type="nucleotide sequence ID" value="NZ_CALCOA010000133.1"/>
</dbReference>
<feature type="domain" description="Fe/B12 periplasmic-binding" evidence="1">
    <location>
        <begin position="6"/>
        <end position="268"/>
    </location>
</feature>
<dbReference type="InterPro" id="IPR002491">
    <property type="entry name" value="ABC_transptr_periplasmic_BD"/>
</dbReference>
<dbReference type="EMBL" id="QJKI01000001">
    <property type="protein sequence ID" value="PXX82081.1"/>
    <property type="molecule type" value="Genomic_DNA"/>
</dbReference>
<dbReference type="Pfam" id="PF01497">
    <property type="entry name" value="Peripla_BP_2"/>
    <property type="match status" value="1"/>
</dbReference>
<sequence>MSHYQRIACLCTEAVDTLYALGAEEHIAGISGFTVHPPRAREEKPKISGFSSGKIERILSVEPDLVVGYSSLQAELCKDLSKAGVEVLLFNHRTISGILRMVRVLAALVEKEKQGNLLEITLHTRLDVARTQAKLWDLAGWRRPVVYFEEWHEPLTTGIGWVSELIQLAGGVDAFAELSQGNSAKERKIDDAQEVIRRQPDIIIGSWCGRAFDREALMARPGWADIPAVRMAADGMVCEIKSSDILAPGPAAIQHGLSQLQQLIGRWHARHHGTLAE</sequence>
<dbReference type="PANTHER" id="PTHR42860">
    <property type="entry name" value="VITAMIN B12-BINDING PROTEIN"/>
    <property type="match status" value="1"/>
</dbReference>
<dbReference type="AlphaFoldDB" id="A0A318KW86"/>
<keyword evidence="3" id="KW-1185">Reference proteome</keyword>
<gene>
    <name evidence="2" type="ORF">DFR34_101315</name>
</gene>
<dbReference type="OrthoDB" id="9775594at2"/>